<name>A0A7W7ZNH3_9BACT</name>
<evidence type="ECO:0000256" key="1">
    <source>
        <dbReference type="ARBA" id="ARBA00022553"/>
    </source>
</evidence>
<dbReference type="Gene3D" id="3.40.50.2300">
    <property type="match status" value="1"/>
</dbReference>
<dbReference type="AlphaFoldDB" id="A0A7W7ZNH3"/>
<keyword evidence="2" id="KW-0902">Two-component regulatory system</keyword>
<dbReference type="GO" id="GO:0005829">
    <property type="term" value="C:cytosol"/>
    <property type="evidence" value="ECO:0007669"/>
    <property type="project" value="TreeGrafter"/>
</dbReference>
<evidence type="ECO:0000313" key="11">
    <source>
        <dbReference type="Proteomes" id="UP000584867"/>
    </source>
</evidence>
<evidence type="ECO:0000256" key="4">
    <source>
        <dbReference type="ARBA" id="ARBA00023125"/>
    </source>
</evidence>
<evidence type="ECO:0000256" key="6">
    <source>
        <dbReference type="PROSITE-ProRule" id="PRU00169"/>
    </source>
</evidence>
<dbReference type="GO" id="GO:0000156">
    <property type="term" value="F:phosphorelay response regulator activity"/>
    <property type="evidence" value="ECO:0007669"/>
    <property type="project" value="TreeGrafter"/>
</dbReference>
<proteinExistence type="predicted"/>
<dbReference type="InterPro" id="IPR036388">
    <property type="entry name" value="WH-like_DNA-bd_sf"/>
</dbReference>
<dbReference type="GO" id="GO:0000976">
    <property type="term" value="F:transcription cis-regulatory region binding"/>
    <property type="evidence" value="ECO:0007669"/>
    <property type="project" value="TreeGrafter"/>
</dbReference>
<sequence>MEKDLTTRRVLVVEDDRKMADALVSGIKAAGYDVSVARTGEEGFFLVHKLFPHLLVLDLHLPQRNGLEILQQIRAQSLDIRILILTSNNTPEDRVTGLNAGADDYLGKPFSFPELLARIGSLLRRMPLPASAGLLRIADLALDTESRAASRSEVRLDLTTREFDLLLYLAENRGRAVSREMLAKDVWKENSRFTPLDNVIDVQMTRLRRKVDDPFTTKLLHTIRGVGFILREPKP</sequence>
<dbReference type="InterPro" id="IPR011006">
    <property type="entry name" value="CheY-like_superfamily"/>
</dbReference>
<dbReference type="Gene3D" id="1.10.10.10">
    <property type="entry name" value="Winged helix-like DNA-binding domain superfamily/Winged helix DNA-binding domain"/>
    <property type="match status" value="1"/>
</dbReference>
<keyword evidence="5" id="KW-0804">Transcription</keyword>
<feature type="modified residue" description="4-aspartylphosphate" evidence="6">
    <location>
        <position position="58"/>
    </location>
</feature>
<feature type="domain" description="Response regulatory" evidence="8">
    <location>
        <begin position="9"/>
        <end position="123"/>
    </location>
</feature>
<dbReference type="PROSITE" id="PS50110">
    <property type="entry name" value="RESPONSE_REGULATORY"/>
    <property type="match status" value="1"/>
</dbReference>
<dbReference type="GO" id="GO:0006355">
    <property type="term" value="P:regulation of DNA-templated transcription"/>
    <property type="evidence" value="ECO:0007669"/>
    <property type="project" value="InterPro"/>
</dbReference>
<dbReference type="GO" id="GO:0032993">
    <property type="term" value="C:protein-DNA complex"/>
    <property type="evidence" value="ECO:0007669"/>
    <property type="project" value="TreeGrafter"/>
</dbReference>
<evidence type="ECO:0000256" key="3">
    <source>
        <dbReference type="ARBA" id="ARBA00023015"/>
    </source>
</evidence>
<dbReference type="Gene3D" id="6.10.250.690">
    <property type="match status" value="1"/>
</dbReference>
<feature type="domain" description="OmpR/PhoB-type" evidence="9">
    <location>
        <begin position="132"/>
        <end position="232"/>
    </location>
</feature>
<dbReference type="Proteomes" id="UP000584867">
    <property type="component" value="Unassembled WGS sequence"/>
</dbReference>
<comment type="caution">
    <text evidence="10">The sequence shown here is derived from an EMBL/GenBank/DDBJ whole genome shotgun (WGS) entry which is preliminary data.</text>
</comment>
<dbReference type="PANTHER" id="PTHR48111">
    <property type="entry name" value="REGULATOR OF RPOS"/>
    <property type="match status" value="1"/>
</dbReference>
<keyword evidence="1 6" id="KW-0597">Phosphoprotein</keyword>
<reference evidence="10 11" key="1">
    <citation type="submission" date="2020-08" db="EMBL/GenBank/DDBJ databases">
        <title>Genomic Encyclopedia of Type Strains, Phase IV (KMG-V): Genome sequencing to study the core and pangenomes of soil and plant-associated prokaryotes.</title>
        <authorList>
            <person name="Whitman W."/>
        </authorList>
    </citation>
    <scope>NUCLEOTIDE SEQUENCE [LARGE SCALE GENOMIC DNA]</scope>
    <source>
        <strain evidence="10 11">X5P3</strain>
    </source>
</reference>
<evidence type="ECO:0000256" key="2">
    <source>
        <dbReference type="ARBA" id="ARBA00023012"/>
    </source>
</evidence>
<dbReference type="Pfam" id="PF00486">
    <property type="entry name" value="Trans_reg_C"/>
    <property type="match status" value="1"/>
</dbReference>
<dbReference type="InterPro" id="IPR001789">
    <property type="entry name" value="Sig_transdc_resp-reg_receiver"/>
</dbReference>
<dbReference type="SUPFAM" id="SSF52172">
    <property type="entry name" value="CheY-like"/>
    <property type="match status" value="1"/>
</dbReference>
<dbReference type="Pfam" id="PF00072">
    <property type="entry name" value="Response_reg"/>
    <property type="match status" value="1"/>
</dbReference>
<dbReference type="PROSITE" id="PS51755">
    <property type="entry name" value="OMPR_PHOB"/>
    <property type="match status" value="1"/>
</dbReference>
<evidence type="ECO:0000313" key="10">
    <source>
        <dbReference type="EMBL" id="MBB5062832.1"/>
    </source>
</evidence>
<protein>
    <submittedName>
        <fullName evidence="10">DNA-binding response OmpR family regulator</fullName>
    </submittedName>
</protein>
<dbReference type="SMART" id="SM00448">
    <property type="entry name" value="REC"/>
    <property type="match status" value="1"/>
</dbReference>
<dbReference type="CDD" id="cd00383">
    <property type="entry name" value="trans_reg_C"/>
    <property type="match status" value="1"/>
</dbReference>
<dbReference type="SMART" id="SM00862">
    <property type="entry name" value="Trans_reg_C"/>
    <property type="match status" value="1"/>
</dbReference>
<dbReference type="EMBL" id="JACHIO010000004">
    <property type="protein sequence ID" value="MBB5062832.1"/>
    <property type="molecule type" value="Genomic_DNA"/>
</dbReference>
<accession>A0A7W7ZNH3</accession>
<evidence type="ECO:0000259" key="9">
    <source>
        <dbReference type="PROSITE" id="PS51755"/>
    </source>
</evidence>
<evidence type="ECO:0000259" key="8">
    <source>
        <dbReference type="PROSITE" id="PS50110"/>
    </source>
</evidence>
<dbReference type="RefSeq" id="WP_184253560.1">
    <property type="nucleotide sequence ID" value="NZ_JACHIO010000004.1"/>
</dbReference>
<dbReference type="PANTHER" id="PTHR48111:SF22">
    <property type="entry name" value="REGULATOR OF RPOS"/>
    <property type="match status" value="1"/>
</dbReference>
<feature type="DNA-binding region" description="OmpR/PhoB-type" evidence="7">
    <location>
        <begin position="132"/>
        <end position="232"/>
    </location>
</feature>
<evidence type="ECO:0000256" key="7">
    <source>
        <dbReference type="PROSITE-ProRule" id="PRU01091"/>
    </source>
</evidence>
<evidence type="ECO:0000256" key="5">
    <source>
        <dbReference type="ARBA" id="ARBA00023163"/>
    </source>
</evidence>
<dbReference type="InterPro" id="IPR039420">
    <property type="entry name" value="WalR-like"/>
</dbReference>
<gene>
    <name evidence="10" type="ORF">HDF15_001169</name>
</gene>
<keyword evidence="3" id="KW-0805">Transcription regulation</keyword>
<organism evidence="10 11">
    <name type="scientific">Granulicella mallensis</name>
    <dbReference type="NCBI Taxonomy" id="940614"/>
    <lineage>
        <taxon>Bacteria</taxon>
        <taxon>Pseudomonadati</taxon>
        <taxon>Acidobacteriota</taxon>
        <taxon>Terriglobia</taxon>
        <taxon>Terriglobales</taxon>
        <taxon>Acidobacteriaceae</taxon>
        <taxon>Granulicella</taxon>
    </lineage>
</organism>
<dbReference type="InterPro" id="IPR001867">
    <property type="entry name" value="OmpR/PhoB-type_DNA-bd"/>
</dbReference>
<keyword evidence="4 7" id="KW-0238">DNA-binding</keyword>